<name>A0A2Z3I3H0_9CAUL</name>
<sequence>MINRQRLRLGWVVLVGLAYLACLLWYGGSGPALTPSEGRAFLERVRTSPSASGHPEVLTTLETLIARDDGREFYMLNLEQLAAGPEARKADMAYARVVLPALLRNGSLPVYIGRVQGQLIGDHPRAFNRAALVRYRSLRDFLVIFTDPAMTSGVGNKFASLTYTEARATTPVFSLLAIQLAAAGVFGALGLAGWGLLRPR</sequence>
<gene>
    <name evidence="2" type="ORF">HYN04_09885</name>
</gene>
<protein>
    <submittedName>
        <fullName evidence="2">Uncharacterized protein</fullName>
    </submittedName>
</protein>
<dbReference type="Gene3D" id="3.30.70.100">
    <property type="match status" value="1"/>
</dbReference>
<dbReference type="AlphaFoldDB" id="A0A2Z3I3H0"/>
<dbReference type="OrthoDB" id="8911774at2"/>
<keyword evidence="3" id="KW-1185">Reference proteome</keyword>
<organism evidence="2 3">
    <name type="scientific">Phenylobacterium parvum</name>
    <dbReference type="NCBI Taxonomy" id="2201350"/>
    <lineage>
        <taxon>Bacteria</taxon>
        <taxon>Pseudomonadati</taxon>
        <taxon>Pseudomonadota</taxon>
        <taxon>Alphaproteobacteria</taxon>
        <taxon>Caulobacterales</taxon>
        <taxon>Caulobacteraceae</taxon>
        <taxon>Phenylobacterium</taxon>
    </lineage>
</organism>
<evidence type="ECO:0000313" key="2">
    <source>
        <dbReference type="EMBL" id="AWM78034.1"/>
    </source>
</evidence>
<proteinExistence type="predicted"/>
<evidence type="ECO:0000256" key="1">
    <source>
        <dbReference type="SAM" id="Phobius"/>
    </source>
</evidence>
<dbReference type="Proteomes" id="UP000247763">
    <property type="component" value="Chromosome"/>
</dbReference>
<dbReference type="RefSeq" id="WP_110450601.1">
    <property type="nucleotide sequence ID" value="NZ_CP029479.1"/>
</dbReference>
<feature type="transmembrane region" description="Helical" evidence="1">
    <location>
        <begin position="172"/>
        <end position="197"/>
    </location>
</feature>
<keyword evidence="1" id="KW-0812">Transmembrane</keyword>
<dbReference type="KEGG" id="phb:HYN04_09885"/>
<reference evidence="3" key="1">
    <citation type="submission" date="2018-05" db="EMBL/GenBank/DDBJ databases">
        <title>Genome sequencing of Phenylobacterium sp. HYN0004.</title>
        <authorList>
            <person name="Yi H."/>
            <person name="Baek C."/>
        </authorList>
    </citation>
    <scope>NUCLEOTIDE SEQUENCE [LARGE SCALE GENOMIC DNA]</scope>
    <source>
        <strain evidence="3">HYN0004</strain>
    </source>
</reference>
<feature type="transmembrane region" description="Helical" evidence="1">
    <location>
        <begin position="7"/>
        <end position="26"/>
    </location>
</feature>
<evidence type="ECO:0000313" key="3">
    <source>
        <dbReference type="Proteomes" id="UP000247763"/>
    </source>
</evidence>
<accession>A0A2Z3I3H0</accession>
<keyword evidence="1" id="KW-1133">Transmembrane helix</keyword>
<keyword evidence="1" id="KW-0472">Membrane</keyword>
<dbReference type="EMBL" id="CP029479">
    <property type="protein sequence ID" value="AWM78034.1"/>
    <property type="molecule type" value="Genomic_DNA"/>
</dbReference>